<dbReference type="InterPro" id="IPR002347">
    <property type="entry name" value="SDR_fam"/>
</dbReference>
<reference evidence="2" key="1">
    <citation type="submission" date="2014-11" db="EMBL/GenBank/DDBJ databases">
        <authorList>
            <person name="Otto D Thomas"/>
            <person name="Naeem Raeece"/>
        </authorList>
    </citation>
    <scope>NUCLEOTIDE SEQUENCE</scope>
</reference>
<name>A0A0G4F6X6_9ALVE</name>
<dbReference type="PANTHER" id="PTHR43157">
    <property type="entry name" value="PHOSPHATIDYLINOSITOL-GLYCAN BIOSYNTHESIS CLASS F PROTEIN-RELATED"/>
    <property type="match status" value="1"/>
</dbReference>
<dbReference type="PRINTS" id="PR00081">
    <property type="entry name" value="GDHRDH"/>
</dbReference>
<dbReference type="GO" id="GO:0016491">
    <property type="term" value="F:oxidoreductase activity"/>
    <property type="evidence" value="ECO:0007669"/>
    <property type="project" value="UniProtKB-KW"/>
</dbReference>
<organism evidence="2">
    <name type="scientific">Chromera velia CCMP2878</name>
    <dbReference type="NCBI Taxonomy" id="1169474"/>
    <lineage>
        <taxon>Eukaryota</taxon>
        <taxon>Sar</taxon>
        <taxon>Alveolata</taxon>
        <taxon>Colpodellida</taxon>
        <taxon>Chromeraceae</taxon>
        <taxon>Chromera</taxon>
    </lineage>
</organism>
<dbReference type="AlphaFoldDB" id="A0A0G4F6X6"/>
<keyword evidence="1" id="KW-0560">Oxidoreductase</keyword>
<dbReference type="EMBL" id="CDMZ01000167">
    <property type="protein sequence ID" value="CEM08210.1"/>
    <property type="molecule type" value="Genomic_DNA"/>
</dbReference>
<dbReference type="Gene3D" id="3.40.50.720">
    <property type="entry name" value="NAD(P)-binding Rossmann-like Domain"/>
    <property type="match status" value="1"/>
</dbReference>
<protein>
    <recommendedName>
        <fullName evidence="3">Ketoreductase (KR) domain-containing protein</fullName>
    </recommendedName>
</protein>
<sequence length="274" mass="29595">MSSGGDGKTYVITGATDGIGLHTAKRIAKYNPKNKLILHGRNSDRIAKAISAVRQLGCESVFGYEANLLSIQETKDLAERIAKDHPHIDVLLNNAGVFAETPIRSENDLEGTFHCNVVAPYILTCRLARHLPDGTGRLVITSSISQGGSLDLDRVQNLSGHSAYSVSKLADCALALWFAEKLEKRGIKCHTLDPGTVNTKMLLAGWGACGIDVNSADDTFWLAVTDAPIVTENTGTYFVGRAPSRPHRDALDNSKRKALVEYLQKLTGVNPAEV</sequence>
<dbReference type="InterPro" id="IPR020904">
    <property type="entry name" value="Sc_DH/Rdtase_CS"/>
</dbReference>
<gene>
    <name evidence="2" type="ORF">Cvel_15507</name>
</gene>
<dbReference type="PROSITE" id="PS00061">
    <property type="entry name" value="ADH_SHORT"/>
    <property type="match status" value="1"/>
</dbReference>
<accession>A0A0G4F6X6</accession>
<dbReference type="Pfam" id="PF00106">
    <property type="entry name" value="adh_short"/>
    <property type="match status" value="1"/>
</dbReference>
<dbReference type="VEuPathDB" id="CryptoDB:Cvel_15507"/>
<dbReference type="PANTHER" id="PTHR43157:SF31">
    <property type="entry name" value="PHOSPHATIDYLINOSITOL-GLYCAN BIOSYNTHESIS CLASS F PROTEIN"/>
    <property type="match status" value="1"/>
</dbReference>
<proteinExistence type="predicted"/>
<dbReference type="SUPFAM" id="SSF51735">
    <property type="entry name" value="NAD(P)-binding Rossmann-fold domains"/>
    <property type="match status" value="1"/>
</dbReference>
<evidence type="ECO:0000313" key="2">
    <source>
        <dbReference type="EMBL" id="CEM08210.1"/>
    </source>
</evidence>
<dbReference type="PhylomeDB" id="A0A0G4F6X6"/>
<evidence type="ECO:0000256" key="1">
    <source>
        <dbReference type="ARBA" id="ARBA00023002"/>
    </source>
</evidence>
<dbReference type="InterPro" id="IPR036291">
    <property type="entry name" value="NAD(P)-bd_dom_sf"/>
</dbReference>
<evidence type="ECO:0008006" key="3">
    <source>
        <dbReference type="Google" id="ProtNLM"/>
    </source>
</evidence>